<accession>A0A498IUS0</accession>
<proteinExistence type="predicted"/>
<name>A0A498IUS0_MALDO</name>
<protein>
    <submittedName>
        <fullName evidence="1">Uncharacterized protein</fullName>
    </submittedName>
</protein>
<dbReference type="EMBL" id="RDQH01000336">
    <property type="protein sequence ID" value="RXH87016.1"/>
    <property type="molecule type" value="Genomic_DNA"/>
</dbReference>
<dbReference type="Proteomes" id="UP000290289">
    <property type="component" value="Chromosome 10"/>
</dbReference>
<sequence>MLFFQENQWILKRGFNVQKNSKVLLAIHNFIRHQHRRWLARIGRVVGNKDLYLGTLKINAQKFDDVL</sequence>
<comment type="caution">
    <text evidence="1">The sequence shown here is derived from an EMBL/GenBank/DDBJ whole genome shotgun (WGS) entry which is preliminary data.</text>
</comment>
<dbReference type="AlphaFoldDB" id="A0A498IUS0"/>
<reference evidence="1 2" key="1">
    <citation type="submission" date="2018-10" db="EMBL/GenBank/DDBJ databases">
        <title>A high-quality apple genome assembly.</title>
        <authorList>
            <person name="Hu J."/>
        </authorList>
    </citation>
    <scope>NUCLEOTIDE SEQUENCE [LARGE SCALE GENOMIC DNA]</scope>
    <source>
        <strain evidence="2">cv. HFTH1</strain>
        <tissue evidence="1">Young leaf</tissue>
    </source>
</reference>
<evidence type="ECO:0000313" key="1">
    <source>
        <dbReference type="EMBL" id="RXH87016.1"/>
    </source>
</evidence>
<organism evidence="1 2">
    <name type="scientific">Malus domestica</name>
    <name type="common">Apple</name>
    <name type="synonym">Pyrus malus</name>
    <dbReference type="NCBI Taxonomy" id="3750"/>
    <lineage>
        <taxon>Eukaryota</taxon>
        <taxon>Viridiplantae</taxon>
        <taxon>Streptophyta</taxon>
        <taxon>Embryophyta</taxon>
        <taxon>Tracheophyta</taxon>
        <taxon>Spermatophyta</taxon>
        <taxon>Magnoliopsida</taxon>
        <taxon>eudicotyledons</taxon>
        <taxon>Gunneridae</taxon>
        <taxon>Pentapetalae</taxon>
        <taxon>rosids</taxon>
        <taxon>fabids</taxon>
        <taxon>Rosales</taxon>
        <taxon>Rosaceae</taxon>
        <taxon>Amygdaloideae</taxon>
        <taxon>Maleae</taxon>
        <taxon>Malus</taxon>
    </lineage>
</organism>
<gene>
    <name evidence="1" type="ORF">DVH24_028516</name>
</gene>
<keyword evidence="2" id="KW-1185">Reference proteome</keyword>
<evidence type="ECO:0000313" key="2">
    <source>
        <dbReference type="Proteomes" id="UP000290289"/>
    </source>
</evidence>